<organism evidence="5 7">
    <name type="scientific">Enterococcus gilvus ATCC BAA-350</name>
    <dbReference type="NCBI Taxonomy" id="1158614"/>
    <lineage>
        <taxon>Bacteria</taxon>
        <taxon>Bacillati</taxon>
        <taxon>Bacillota</taxon>
        <taxon>Bacilli</taxon>
        <taxon>Lactobacillales</taxon>
        <taxon>Enterococcaceae</taxon>
        <taxon>Enterococcus</taxon>
    </lineage>
</organism>
<dbReference type="Proteomes" id="UP000014160">
    <property type="component" value="Unassembled WGS sequence"/>
</dbReference>
<keyword evidence="2" id="KW-0732">Signal</keyword>
<accession>R2XBE8</accession>
<reference evidence="5 7" key="1">
    <citation type="submission" date="2013-02" db="EMBL/GenBank/DDBJ databases">
        <title>The Genome Sequence of Enterococcus gilvus ATCC BAA-350.</title>
        <authorList>
            <consortium name="The Broad Institute Genome Sequencing Platform"/>
            <consortium name="The Broad Institute Genome Sequencing Center for Infectious Disease"/>
            <person name="Earl A.M."/>
            <person name="Gilmore M.S."/>
            <person name="Lebreton F."/>
            <person name="Walker B."/>
            <person name="Young S.K."/>
            <person name="Zeng Q."/>
            <person name="Gargeya S."/>
            <person name="Fitzgerald M."/>
            <person name="Haas B."/>
            <person name="Abouelleil A."/>
            <person name="Alvarado L."/>
            <person name="Arachchi H.M."/>
            <person name="Berlin A.M."/>
            <person name="Chapman S.B."/>
            <person name="Dewar J."/>
            <person name="Goldberg J."/>
            <person name="Griggs A."/>
            <person name="Gujja S."/>
            <person name="Hansen M."/>
            <person name="Howarth C."/>
            <person name="Imamovic A."/>
            <person name="Larimer J."/>
            <person name="McCowan C."/>
            <person name="Murphy C."/>
            <person name="Neiman D."/>
            <person name="Pearson M."/>
            <person name="Priest M."/>
            <person name="Roberts A."/>
            <person name="Saif S."/>
            <person name="Shea T."/>
            <person name="Sisk P."/>
            <person name="Sykes S."/>
            <person name="Wortman J."/>
            <person name="Nusbaum C."/>
            <person name="Birren B."/>
        </authorList>
    </citation>
    <scope>NUCLEOTIDE SEQUENCE [LARGE SCALE GENOMIC DNA]</scope>
    <source>
        <strain evidence="5 7">ATCC BAA-350</strain>
    </source>
</reference>
<dbReference type="EMBL" id="ASWH01000005">
    <property type="protein sequence ID" value="EOW77168.1"/>
    <property type="molecule type" value="Genomic_DNA"/>
</dbReference>
<evidence type="ECO:0000259" key="3">
    <source>
        <dbReference type="Pfam" id="PF13529"/>
    </source>
</evidence>
<dbReference type="OrthoDB" id="1654093at2"/>
<sequence>MKKKCWKLLVVGLLTVPLGLGGIVQAESALQQSSQTVQTETSTSETAQANKLEVSQTETPQTETSHEEETSQDKAEQPDSPDVTNLNPAKLAVPEQEVMVPDPETNEIAEEDAKSASLPVEAYAAATLKPVYRVYNPNSGEHLHTLNGGEKDNLMSLGWVYEGISMQIDGSGSNLYRAYNPNSGEHFYTKDSKEIDKIKRAGWRYEGVAWKVPNGGQKVYRVFNPNARDAGSHHYTLLESEKNDLVRRGWRYEGVSWSVTGGAVPAKSTNIINSVPYVSQYTPVKAPWGCASASLAMILGSKNIRPNLRTMQDRLPMYPSNPNGQKGNVYTGAGFGWVIKPNALAAYGKTYGGNTVDISGSNTVQIINRVLNGQPVLYYGFSSYQKNSDKNRNHCKVIAGYNNGKFLVYDPLYYSANAGAGSGGKNMLYDRGARAWVTMGQFNAERDGRALTIQ</sequence>
<protein>
    <submittedName>
        <fullName evidence="5">Uncharacterized protein</fullName>
    </submittedName>
</protein>
<evidence type="ECO:0000256" key="2">
    <source>
        <dbReference type="SAM" id="SignalP"/>
    </source>
</evidence>
<evidence type="ECO:0000259" key="4">
    <source>
        <dbReference type="Pfam" id="PF18885"/>
    </source>
</evidence>
<gene>
    <name evidence="6" type="ORF">I592_04144</name>
    <name evidence="5" type="ORF">UKC_04095</name>
</gene>
<dbReference type="Gene3D" id="3.90.70.10">
    <property type="entry name" value="Cysteine proteinases"/>
    <property type="match status" value="1"/>
</dbReference>
<dbReference type="RefSeq" id="WP_010782408.1">
    <property type="nucleotide sequence ID" value="NZ_ASWH01000005.1"/>
</dbReference>
<comment type="caution">
    <text evidence="5">The sequence shown here is derived from an EMBL/GenBank/DDBJ whole genome shotgun (WGS) entry which is preliminary data.</text>
</comment>
<dbReference type="Pfam" id="PF13529">
    <property type="entry name" value="Peptidase_C39_2"/>
    <property type="match status" value="1"/>
</dbReference>
<evidence type="ECO:0000256" key="1">
    <source>
        <dbReference type="SAM" id="MobiDB-lite"/>
    </source>
</evidence>
<feature type="signal peptide" evidence="2">
    <location>
        <begin position="1"/>
        <end position="26"/>
    </location>
</feature>
<keyword evidence="8" id="KW-1185">Reference proteome</keyword>
<dbReference type="eggNOG" id="COG3757">
    <property type="taxonomic scope" value="Bacteria"/>
</dbReference>
<evidence type="ECO:0000313" key="8">
    <source>
        <dbReference type="Proteomes" id="UP000014160"/>
    </source>
</evidence>
<feature type="compositionally biased region" description="Low complexity" evidence="1">
    <location>
        <begin position="36"/>
        <end position="63"/>
    </location>
</feature>
<dbReference type="PATRIC" id="fig|1158614.3.peg.4077"/>
<feature type="domain" description="Peptidase C39-like" evidence="3">
    <location>
        <begin position="274"/>
        <end position="411"/>
    </location>
</feature>
<dbReference type="AlphaFoldDB" id="R2XBE8"/>
<name>R2XBE8_9ENTE</name>
<feature type="domain" description="DUF5648" evidence="4">
    <location>
        <begin position="130"/>
        <end position="259"/>
    </location>
</feature>
<feature type="compositionally biased region" description="Basic and acidic residues" evidence="1">
    <location>
        <begin position="64"/>
        <end position="77"/>
    </location>
</feature>
<dbReference type="Proteomes" id="UP000013750">
    <property type="component" value="Unassembled WGS sequence"/>
</dbReference>
<reference evidence="6 8" key="2">
    <citation type="submission" date="2013-03" db="EMBL/GenBank/DDBJ databases">
        <title>The Genome Sequence of Enterococcus gilvus ATCC BAA-350 (PacBio/Illumina hybrid assembly).</title>
        <authorList>
            <consortium name="The Broad Institute Genomics Platform"/>
            <consortium name="The Broad Institute Genome Sequencing Center for Infectious Disease"/>
            <person name="Earl A."/>
            <person name="Russ C."/>
            <person name="Gilmore M."/>
            <person name="Surin D."/>
            <person name="Walker B."/>
            <person name="Young S."/>
            <person name="Zeng Q."/>
            <person name="Gargeya S."/>
            <person name="Fitzgerald M."/>
            <person name="Haas B."/>
            <person name="Abouelleil A."/>
            <person name="Allen A.W."/>
            <person name="Alvarado L."/>
            <person name="Arachchi H.M."/>
            <person name="Berlin A.M."/>
            <person name="Chapman S.B."/>
            <person name="Gainer-Dewar J."/>
            <person name="Goldberg J."/>
            <person name="Griggs A."/>
            <person name="Gujja S."/>
            <person name="Hansen M."/>
            <person name="Howarth C."/>
            <person name="Imamovic A."/>
            <person name="Ireland A."/>
            <person name="Larimer J."/>
            <person name="McCowan C."/>
            <person name="Murphy C."/>
            <person name="Pearson M."/>
            <person name="Poon T.W."/>
            <person name="Priest M."/>
            <person name="Roberts A."/>
            <person name="Saif S."/>
            <person name="Shea T."/>
            <person name="Sisk P."/>
            <person name="Sykes S."/>
            <person name="Wortman J."/>
            <person name="Nusbaum C."/>
            <person name="Birren B."/>
        </authorList>
    </citation>
    <scope>NUCLEOTIDE SEQUENCE [LARGE SCALE GENOMIC DNA]</scope>
    <source>
        <strain evidence="6 8">ATCC BAA-350</strain>
    </source>
</reference>
<feature type="region of interest" description="Disordered" evidence="1">
    <location>
        <begin position="36"/>
        <end position="96"/>
    </location>
</feature>
<dbReference type="InterPro" id="IPR043708">
    <property type="entry name" value="DUF5648"/>
</dbReference>
<dbReference type="HOGENOM" id="CLU_039159_0_0_9"/>
<evidence type="ECO:0000313" key="7">
    <source>
        <dbReference type="Proteomes" id="UP000013750"/>
    </source>
</evidence>
<evidence type="ECO:0000313" key="5">
    <source>
        <dbReference type="EMBL" id="EOI52169.1"/>
    </source>
</evidence>
<feature type="chain" id="PRO_5004356996" evidence="2">
    <location>
        <begin position="27"/>
        <end position="454"/>
    </location>
</feature>
<proteinExistence type="predicted"/>
<dbReference type="InterPro" id="IPR039564">
    <property type="entry name" value="Peptidase_C39-like"/>
</dbReference>
<evidence type="ECO:0000313" key="6">
    <source>
        <dbReference type="EMBL" id="EOW77168.1"/>
    </source>
</evidence>
<dbReference type="Pfam" id="PF18885">
    <property type="entry name" value="DUF5648"/>
    <property type="match status" value="1"/>
</dbReference>
<dbReference type="EMBL" id="AJDQ01000027">
    <property type="protein sequence ID" value="EOI52169.1"/>
    <property type="molecule type" value="Genomic_DNA"/>
</dbReference>